<evidence type="ECO:0008006" key="4">
    <source>
        <dbReference type="Google" id="ProtNLM"/>
    </source>
</evidence>
<organism evidence="2 3">
    <name type="scientific">Candidatus Uhrbacteria bacterium CG10_big_fil_rev_8_21_14_0_10_48_11</name>
    <dbReference type="NCBI Taxonomy" id="1975037"/>
    <lineage>
        <taxon>Bacteria</taxon>
        <taxon>Candidatus Uhriibacteriota</taxon>
    </lineage>
</organism>
<dbReference type="Proteomes" id="UP000231152">
    <property type="component" value="Unassembled WGS sequence"/>
</dbReference>
<dbReference type="AlphaFoldDB" id="A0A2M8LDP3"/>
<name>A0A2M8LDP3_9BACT</name>
<sequence length="144" mass="15976">MKRSLKTFITMFVAVLLLVPVFVAHATEDSLLCAKVKDSYRQMGYNTIFQPVSQVFGAMTYCTFRVKAVEHCVPVRAALEDTNAPDDPSCVGPQQGPVTCYRVRCSLNEAATYLGRSVVTVDRFGARVLEHPRVWKICLPDMGG</sequence>
<accession>A0A2M8LDP3</accession>
<feature type="chain" id="PRO_5014598305" description="Secreted protein" evidence="1">
    <location>
        <begin position="27"/>
        <end position="144"/>
    </location>
</feature>
<feature type="signal peptide" evidence="1">
    <location>
        <begin position="1"/>
        <end position="26"/>
    </location>
</feature>
<gene>
    <name evidence="2" type="ORF">COV04_03990</name>
</gene>
<protein>
    <recommendedName>
        <fullName evidence="4">Secreted protein</fullName>
    </recommendedName>
</protein>
<comment type="caution">
    <text evidence="2">The sequence shown here is derived from an EMBL/GenBank/DDBJ whole genome shotgun (WGS) entry which is preliminary data.</text>
</comment>
<evidence type="ECO:0000313" key="2">
    <source>
        <dbReference type="EMBL" id="PJE75561.1"/>
    </source>
</evidence>
<keyword evidence="1" id="KW-0732">Signal</keyword>
<evidence type="ECO:0000256" key="1">
    <source>
        <dbReference type="SAM" id="SignalP"/>
    </source>
</evidence>
<evidence type="ECO:0000313" key="3">
    <source>
        <dbReference type="Proteomes" id="UP000231152"/>
    </source>
</evidence>
<reference evidence="2 3" key="1">
    <citation type="submission" date="2017-09" db="EMBL/GenBank/DDBJ databases">
        <title>Depth-based differentiation of microbial function through sediment-hosted aquifers and enrichment of novel symbionts in the deep terrestrial subsurface.</title>
        <authorList>
            <person name="Probst A.J."/>
            <person name="Ladd B."/>
            <person name="Jarett J.K."/>
            <person name="Geller-Mcgrath D.E."/>
            <person name="Sieber C.M."/>
            <person name="Emerson J.B."/>
            <person name="Anantharaman K."/>
            <person name="Thomas B.C."/>
            <person name="Malmstrom R."/>
            <person name="Stieglmeier M."/>
            <person name="Klingl A."/>
            <person name="Woyke T."/>
            <person name="Ryan C.M."/>
            <person name="Banfield J.F."/>
        </authorList>
    </citation>
    <scope>NUCLEOTIDE SEQUENCE [LARGE SCALE GENOMIC DNA]</scope>
    <source>
        <strain evidence="2">CG10_big_fil_rev_8_21_14_0_10_48_11</strain>
    </source>
</reference>
<proteinExistence type="predicted"/>
<dbReference type="EMBL" id="PFET01000013">
    <property type="protein sequence ID" value="PJE75561.1"/>
    <property type="molecule type" value="Genomic_DNA"/>
</dbReference>